<evidence type="ECO:0000313" key="2">
    <source>
        <dbReference type="EMBL" id="KZT53601.1"/>
    </source>
</evidence>
<feature type="region of interest" description="Disordered" evidence="1">
    <location>
        <begin position="378"/>
        <end position="463"/>
    </location>
</feature>
<reference evidence="2 3" key="1">
    <citation type="journal article" date="2016" name="Mol. Biol. Evol.">
        <title>Comparative Genomics of Early-Diverging Mushroom-Forming Fungi Provides Insights into the Origins of Lignocellulose Decay Capabilities.</title>
        <authorList>
            <person name="Nagy L.G."/>
            <person name="Riley R."/>
            <person name="Tritt A."/>
            <person name="Adam C."/>
            <person name="Daum C."/>
            <person name="Floudas D."/>
            <person name="Sun H."/>
            <person name="Yadav J.S."/>
            <person name="Pangilinan J."/>
            <person name="Larsson K.H."/>
            <person name="Matsuura K."/>
            <person name="Barry K."/>
            <person name="Labutti K."/>
            <person name="Kuo R."/>
            <person name="Ohm R.A."/>
            <person name="Bhattacharya S.S."/>
            <person name="Shirouzu T."/>
            <person name="Yoshinaga Y."/>
            <person name="Martin F.M."/>
            <person name="Grigoriev I.V."/>
            <person name="Hibbett D.S."/>
        </authorList>
    </citation>
    <scope>NUCLEOTIDE SEQUENCE [LARGE SCALE GENOMIC DNA]</scope>
    <source>
        <strain evidence="2 3">HHB12733</strain>
    </source>
</reference>
<gene>
    <name evidence="2" type="ORF">CALCODRAFT_511312</name>
</gene>
<evidence type="ECO:0000256" key="1">
    <source>
        <dbReference type="SAM" id="MobiDB-lite"/>
    </source>
</evidence>
<organism evidence="2 3">
    <name type="scientific">Calocera cornea HHB12733</name>
    <dbReference type="NCBI Taxonomy" id="1353952"/>
    <lineage>
        <taxon>Eukaryota</taxon>
        <taxon>Fungi</taxon>
        <taxon>Dikarya</taxon>
        <taxon>Basidiomycota</taxon>
        <taxon>Agaricomycotina</taxon>
        <taxon>Dacrymycetes</taxon>
        <taxon>Dacrymycetales</taxon>
        <taxon>Dacrymycetaceae</taxon>
        <taxon>Calocera</taxon>
    </lineage>
</organism>
<dbReference type="EMBL" id="KV424033">
    <property type="protein sequence ID" value="KZT53601.1"/>
    <property type="molecule type" value="Genomic_DNA"/>
</dbReference>
<feature type="region of interest" description="Disordered" evidence="1">
    <location>
        <begin position="163"/>
        <end position="210"/>
    </location>
</feature>
<feature type="compositionally biased region" description="Acidic residues" evidence="1">
    <location>
        <begin position="431"/>
        <end position="441"/>
    </location>
</feature>
<sequence>MSARETADDFLDYVAWSARKSKKWTKMIESAKSYVIRKITEKLDDDITRWPLLTREMKKIMDPKWLKDTETKWKSHQGEAEQRMKPSERFGVYVKMSTEGGNKWTEAVSQKKKTIEKTIKEVIEGDIGQWDRMTDNMKKLMDAGWRESTELLFGEHMMALTKALESSQETGPATSQTKRTISVNSSTGGDNKADDKPDSIAFHTRSQTTSSIRVIEPEDVGQTFKKTAAAAATNKKEYLKIAVPFNPATQHGRTKAIPASMNQTVLKPSIKKSDGTTHMMRVGPKLFLSLAQRIVIADVLPSADRIEVPPTYTDADEPDGAEIFEGWCQYCIDKWNEDKLKHHKKRSERTMCGGPVMDTDKAHFGCWTCRAKRSNQGASYKEAYDRVKESGGDEERTEGAMKKRKREIEAARESDDTKPRKRRKQRRYGEDGDEVEYDDPDDHNAGDERDDDEGGRAEHDEDDLKHRLAFGKLNNEEAGNLISELKQHIVPLKTEMKKLRKKHNNPEINDLDDNVHHISSLLKQWDKKMEA</sequence>
<protein>
    <submittedName>
        <fullName evidence="2">Uncharacterized protein</fullName>
    </submittedName>
</protein>
<feature type="compositionally biased region" description="Basic and acidic residues" evidence="1">
    <location>
        <begin position="382"/>
        <end position="418"/>
    </location>
</feature>
<feature type="compositionally biased region" description="Basic and acidic residues" evidence="1">
    <location>
        <begin position="454"/>
        <end position="463"/>
    </location>
</feature>
<evidence type="ECO:0000313" key="3">
    <source>
        <dbReference type="Proteomes" id="UP000076842"/>
    </source>
</evidence>
<dbReference type="InParanoid" id="A0A165DV42"/>
<proteinExistence type="predicted"/>
<keyword evidence="3" id="KW-1185">Reference proteome</keyword>
<accession>A0A165DV42</accession>
<feature type="compositionally biased region" description="Polar residues" evidence="1">
    <location>
        <begin position="164"/>
        <end position="189"/>
    </location>
</feature>
<dbReference type="AlphaFoldDB" id="A0A165DV42"/>
<name>A0A165DV42_9BASI</name>
<dbReference type="Proteomes" id="UP000076842">
    <property type="component" value="Unassembled WGS sequence"/>
</dbReference>